<dbReference type="SUPFAM" id="SSF51735">
    <property type="entry name" value="NAD(P)-binding Rossmann-fold domains"/>
    <property type="match status" value="1"/>
</dbReference>
<dbReference type="OrthoDB" id="9992527at2759"/>
<dbReference type="PANTHER" id="PTHR43677:SF3">
    <property type="entry name" value="PROSTAGLANDIN REDUCTASE 3"/>
    <property type="match status" value="1"/>
</dbReference>
<sequence>MDLVYDVQWAKKAGCKVIGTCSSDEKVEFLKGIGCDRPINYKKENMKDILKSEFPNGVDVVYESVGGEMFETCVDSLAVKGRLIIIGYISQYTGENKLLEVKPDLPRKLLTKSANIGGFFMPHYMNLIPEYVKKLVTMKLQNEIESSVDQGINAPSKFVGIDKLVDAVEYMYSGKSRGKVVVELNPSS</sequence>
<dbReference type="EC" id="1.3.1.48" evidence="2"/>
<reference evidence="2" key="1">
    <citation type="submission" date="2021-01" db="EMBL/GenBank/DDBJ databases">
        <authorList>
            <person name="Li R."/>
            <person name="Bekaert M."/>
        </authorList>
    </citation>
    <scope>NUCLEOTIDE SEQUENCE</scope>
    <source>
        <strain evidence="2">Farmed</strain>
    </source>
</reference>
<dbReference type="GO" id="GO:0047522">
    <property type="term" value="F:15-oxoprostaglandin 13-reductase [NAD(P)+] activity"/>
    <property type="evidence" value="ECO:0007669"/>
    <property type="project" value="UniProtKB-EC"/>
</dbReference>
<proteinExistence type="predicted"/>
<accession>A0A812DCD4</accession>
<feature type="domain" description="Alcohol dehydrogenase-like C-terminal" evidence="1">
    <location>
        <begin position="7"/>
        <end position="131"/>
    </location>
</feature>
<dbReference type="Proteomes" id="UP000597762">
    <property type="component" value="Unassembled WGS sequence"/>
</dbReference>
<protein>
    <submittedName>
        <fullName evidence="2">PTGR3</fullName>
        <ecNumber evidence="2">1.3.1.48</ecNumber>
    </submittedName>
</protein>
<evidence type="ECO:0000313" key="2">
    <source>
        <dbReference type="EMBL" id="CAE1300128.1"/>
    </source>
</evidence>
<evidence type="ECO:0000313" key="3">
    <source>
        <dbReference type="Proteomes" id="UP000597762"/>
    </source>
</evidence>
<gene>
    <name evidence="2" type="ORF">SPHA_53672</name>
</gene>
<dbReference type="InterPro" id="IPR051397">
    <property type="entry name" value="Zn-ADH-like_protein"/>
</dbReference>
<organism evidence="2 3">
    <name type="scientific">Acanthosepion pharaonis</name>
    <name type="common">Pharaoh cuttlefish</name>
    <name type="synonym">Sepia pharaonis</name>
    <dbReference type="NCBI Taxonomy" id="158019"/>
    <lineage>
        <taxon>Eukaryota</taxon>
        <taxon>Metazoa</taxon>
        <taxon>Spiralia</taxon>
        <taxon>Lophotrochozoa</taxon>
        <taxon>Mollusca</taxon>
        <taxon>Cephalopoda</taxon>
        <taxon>Coleoidea</taxon>
        <taxon>Decapodiformes</taxon>
        <taxon>Sepiida</taxon>
        <taxon>Sepiina</taxon>
        <taxon>Sepiidae</taxon>
        <taxon>Acanthosepion</taxon>
    </lineage>
</organism>
<dbReference type="GO" id="GO:0005739">
    <property type="term" value="C:mitochondrion"/>
    <property type="evidence" value="ECO:0007669"/>
    <property type="project" value="TreeGrafter"/>
</dbReference>
<dbReference type="Gene3D" id="3.40.50.720">
    <property type="entry name" value="NAD(P)-binding Rossmann-like Domain"/>
    <property type="match status" value="1"/>
</dbReference>
<dbReference type="InterPro" id="IPR013149">
    <property type="entry name" value="ADH-like_C"/>
</dbReference>
<dbReference type="InterPro" id="IPR036291">
    <property type="entry name" value="NAD(P)-bd_dom_sf"/>
</dbReference>
<dbReference type="AlphaFoldDB" id="A0A812DCD4"/>
<dbReference type="EMBL" id="CAHIKZ030003431">
    <property type="protein sequence ID" value="CAE1300128.1"/>
    <property type="molecule type" value="Genomic_DNA"/>
</dbReference>
<comment type="caution">
    <text evidence="2">The sequence shown here is derived from an EMBL/GenBank/DDBJ whole genome shotgun (WGS) entry which is preliminary data.</text>
</comment>
<keyword evidence="2" id="KW-0560">Oxidoreductase</keyword>
<dbReference type="PANTHER" id="PTHR43677">
    <property type="entry name" value="SHORT-CHAIN DEHYDROGENASE/REDUCTASE"/>
    <property type="match status" value="1"/>
</dbReference>
<dbReference type="Gene3D" id="3.90.180.10">
    <property type="entry name" value="Medium-chain alcohol dehydrogenases, catalytic domain"/>
    <property type="match status" value="1"/>
</dbReference>
<evidence type="ECO:0000259" key="1">
    <source>
        <dbReference type="Pfam" id="PF00107"/>
    </source>
</evidence>
<name>A0A812DCD4_ACAPH</name>
<dbReference type="Pfam" id="PF00107">
    <property type="entry name" value="ADH_zinc_N"/>
    <property type="match status" value="1"/>
</dbReference>
<keyword evidence="3" id="KW-1185">Reference proteome</keyword>